<keyword evidence="1" id="KW-0677">Repeat</keyword>
<dbReference type="SUPFAM" id="SSF57889">
    <property type="entry name" value="Cysteine-rich domain"/>
    <property type="match status" value="1"/>
</dbReference>
<dbReference type="PANTHER" id="PTHR46288:SF80">
    <property type="entry name" value="CYSTEINE_HISTIDINE-RICH C1 DOMAIN FAMILY PROTEIN"/>
    <property type="match status" value="1"/>
</dbReference>
<evidence type="ECO:0000313" key="4">
    <source>
        <dbReference type="Proteomes" id="UP001187471"/>
    </source>
</evidence>
<evidence type="ECO:0000259" key="2">
    <source>
        <dbReference type="Pfam" id="PF03107"/>
    </source>
</evidence>
<keyword evidence="4" id="KW-1185">Reference proteome</keyword>
<dbReference type="Proteomes" id="UP001187471">
    <property type="component" value="Unassembled WGS sequence"/>
</dbReference>
<reference evidence="3" key="1">
    <citation type="submission" date="2022-12" db="EMBL/GenBank/DDBJ databases">
        <title>Draft genome assemblies for two species of Escallonia (Escalloniales).</title>
        <authorList>
            <person name="Chanderbali A."/>
            <person name="Dervinis C."/>
            <person name="Anghel I."/>
            <person name="Soltis D."/>
            <person name="Soltis P."/>
            <person name="Zapata F."/>
        </authorList>
    </citation>
    <scope>NUCLEOTIDE SEQUENCE</scope>
    <source>
        <strain evidence="3">UCBG92.1500</strain>
        <tissue evidence="3">Leaf</tissue>
    </source>
</reference>
<evidence type="ECO:0000313" key="3">
    <source>
        <dbReference type="EMBL" id="KAK2985377.1"/>
    </source>
</evidence>
<dbReference type="EMBL" id="JAVXUO010001164">
    <property type="protein sequence ID" value="KAK2985377.1"/>
    <property type="molecule type" value="Genomic_DNA"/>
</dbReference>
<dbReference type="Pfam" id="PF03107">
    <property type="entry name" value="C1_2"/>
    <property type="match status" value="1"/>
</dbReference>
<evidence type="ECO:0000256" key="1">
    <source>
        <dbReference type="ARBA" id="ARBA00022737"/>
    </source>
</evidence>
<dbReference type="InterPro" id="IPR046349">
    <property type="entry name" value="C1-like_sf"/>
</dbReference>
<proteinExistence type="predicted"/>
<dbReference type="PANTHER" id="PTHR46288">
    <property type="entry name" value="PHORBOL-ESTER/DAG-TYPE DOMAIN-CONTAINING PROTEIN"/>
    <property type="match status" value="1"/>
</dbReference>
<comment type="caution">
    <text evidence="3">The sequence shown here is derived from an EMBL/GenBank/DDBJ whole genome shotgun (WGS) entry which is preliminary data.</text>
</comment>
<protein>
    <recommendedName>
        <fullName evidence="2">DC1 domain-containing protein</fullName>
    </recommendedName>
</protein>
<feature type="domain" description="DC1" evidence="2">
    <location>
        <begin position="12"/>
        <end position="54"/>
    </location>
</feature>
<accession>A0AA88RDM3</accession>
<sequence length="251" mass="27916">MRRIAPSVEHPMHPEHPLTLRVKRDYRCNLCQHVWKDFTYTCSQCDFDMDIVCASAMERKIDHPSHKRPLTPVRRKALLRCDACAKNMNARDTNAPLAAISGSIGHVLYCEAKLNLVITYTPSRSAMLCHLNILSLITFVAYVTSDRPEFIGLTIAENGGILPMSHVKRQISRLASASIHLGRNSKVLEHLRPSRSIQRVFGEGSEAPSPYLCLSIADASLSIADIFVSPVTIIDASFAPSSMPPSPNHFR</sequence>
<name>A0AA88RDM3_9ASTE</name>
<dbReference type="AlphaFoldDB" id="A0AA88RDM3"/>
<gene>
    <name evidence="3" type="ORF">RJ640_029334</name>
</gene>
<organism evidence="3 4">
    <name type="scientific">Escallonia rubra</name>
    <dbReference type="NCBI Taxonomy" id="112253"/>
    <lineage>
        <taxon>Eukaryota</taxon>
        <taxon>Viridiplantae</taxon>
        <taxon>Streptophyta</taxon>
        <taxon>Embryophyta</taxon>
        <taxon>Tracheophyta</taxon>
        <taxon>Spermatophyta</taxon>
        <taxon>Magnoliopsida</taxon>
        <taxon>eudicotyledons</taxon>
        <taxon>Gunneridae</taxon>
        <taxon>Pentapetalae</taxon>
        <taxon>asterids</taxon>
        <taxon>campanulids</taxon>
        <taxon>Escalloniales</taxon>
        <taxon>Escalloniaceae</taxon>
        <taxon>Escallonia</taxon>
    </lineage>
</organism>
<dbReference type="InterPro" id="IPR004146">
    <property type="entry name" value="DC1"/>
</dbReference>